<keyword evidence="2" id="KW-0489">Methyltransferase</keyword>
<sequence length="406" mass="46811">MGRNAETNYDNAIKRDNLLSMLYNRLLLAKQLLSDDGVIFCSIDDRNQAYVKCLFDEVFGERNFVANLYIVDNLKGNNNTNGIVETGEYCLVYGKNRNQLEIGEKVIDNDDDLNNWQIDKKGYWKEGRNIKGTGENAPRQKRPSMFYPIYLSDDLEISLEKSDKFHIEVLPLTKNEEMCWNWSKDFLKANIDELIVKKTDNSYNFYKKQRPSLGDFPSKKLKTACYSPKYSTSVSSNMIKDIFNGKSPFNYTKSIYLIKDLLEISTDKNSIILDFFAGSGTTGHAVLELNRQDGGNRQFILVTNNEITDINPNGIAYDVTAKRLKRVMSGECYNGDKSFKWLEKNEPYGGSLEVIEIKELPTTDEKIFDSIDEELYGKPRFLDINDKIDWVCENFEKTCQKEIEND</sequence>
<evidence type="ECO:0000256" key="1">
    <source>
        <dbReference type="ARBA" id="ARBA00011900"/>
    </source>
</evidence>
<dbReference type="SUPFAM" id="SSF53335">
    <property type="entry name" value="S-adenosyl-L-methionine-dependent methyltransferases"/>
    <property type="match status" value="1"/>
</dbReference>
<dbReference type="EMBL" id="JAGSSW010000005">
    <property type="protein sequence ID" value="MBR8464034.1"/>
    <property type="molecule type" value="Genomic_DNA"/>
</dbReference>
<dbReference type="InterPro" id="IPR029063">
    <property type="entry name" value="SAM-dependent_MTases_sf"/>
</dbReference>
<dbReference type="InterPro" id="IPR002295">
    <property type="entry name" value="N4/N6-MTase_EcoPI_Mod-like"/>
</dbReference>
<dbReference type="Gene3D" id="3.40.50.150">
    <property type="entry name" value="Vaccinia Virus protein VP39"/>
    <property type="match status" value="1"/>
</dbReference>
<gene>
    <name evidence="7" type="ORF">KDD93_05540</name>
</gene>
<keyword evidence="4" id="KW-0949">S-adenosyl-L-methionine</keyword>
<evidence type="ECO:0000259" key="6">
    <source>
        <dbReference type="Pfam" id="PF01555"/>
    </source>
</evidence>
<evidence type="ECO:0000313" key="8">
    <source>
        <dbReference type="Proteomes" id="UP000682951"/>
    </source>
</evidence>
<evidence type="ECO:0000313" key="7">
    <source>
        <dbReference type="EMBL" id="MBR8464034.1"/>
    </source>
</evidence>
<organism evidence="7 8">
    <name type="scientific">Campylobacter anatolicus</name>
    <dbReference type="NCBI Taxonomy" id="2829105"/>
    <lineage>
        <taxon>Bacteria</taxon>
        <taxon>Pseudomonadati</taxon>
        <taxon>Campylobacterota</taxon>
        <taxon>Epsilonproteobacteria</taxon>
        <taxon>Campylobacterales</taxon>
        <taxon>Campylobacteraceae</taxon>
        <taxon>Campylobacter</taxon>
    </lineage>
</organism>
<feature type="domain" description="DNA methylase N-4/N-6" evidence="6">
    <location>
        <begin position="7"/>
        <end position="292"/>
    </location>
</feature>
<protein>
    <recommendedName>
        <fullName evidence="1">site-specific DNA-methyltransferase (adenine-specific)</fullName>
        <ecNumber evidence="1">2.1.1.72</ecNumber>
    </recommendedName>
</protein>
<dbReference type="Pfam" id="PF01555">
    <property type="entry name" value="N6_N4_Mtase"/>
    <property type="match status" value="1"/>
</dbReference>
<dbReference type="InterPro" id="IPR002941">
    <property type="entry name" value="DNA_methylase_N4/N6"/>
</dbReference>
<dbReference type="EC" id="2.1.1.72" evidence="1"/>
<accession>A0ABS5HID3</accession>
<proteinExistence type="predicted"/>
<dbReference type="Proteomes" id="UP000682951">
    <property type="component" value="Unassembled WGS sequence"/>
</dbReference>
<evidence type="ECO:0000256" key="3">
    <source>
        <dbReference type="ARBA" id="ARBA00022679"/>
    </source>
</evidence>
<reference evidence="7 8" key="1">
    <citation type="submission" date="2021-04" db="EMBL/GenBank/DDBJ databases">
        <title>Molecular and phenotypic characterization and identification of bacterial isolates recovered from the Anatolian ground squirrels (Spermophilus xanthoprymnus) and which have the potential to form a new species in the Campylobacter genus.</title>
        <authorList>
            <person name="Aydin F."/>
            <person name="Abay S."/>
            <person name="Kayman T."/>
            <person name="Karakaya E."/>
            <person name="Mustak H.K."/>
            <person name="Mustak I.B."/>
            <person name="Bilgin N."/>
            <person name="Duzler A."/>
            <person name="Sahin O."/>
            <person name="Guran O."/>
            <person name="Saticioglu I.B."/>
        </authorList>
    </citation>
    <scope>NUCLEOTIDE SEQUENCE [LARGE SCALE GENOMIC DNA]</scope>
    <source>
        <strain evidence="8">faydin-G24</strain>
    </source>
</reference>
<keyword evidence="8" id="KW-1185">Reference proteome</keyword>
<evidence type="ECO:0000256" key="4">
    <source>
        <dbReference type="ARBA" id="ARBA00022691"/>
    </source>
</evidence>
<comment type="catalytic activity">
    <reaction evidence="5">
        <text>a 2'-deoxyadenosine in DNA + S-adenosyl-L-methionine = an N(6)-methyl-2'-deoxyadenosine in DNA + S-adenosyl-L-homocysteine + H(+)</text>
        <dbReference type="Rhea" id="RHEA:15197"/>
        <dbReference type="Rhea" id="RHEA-COMP:12418"/>
        <dbReference type="Rhea" id="RHEA-COMP:12419"/>
        <dbReference type="ChEBI" id="CHEBI:15378"/>
        <dbReference type="ChEBI" id="CHEBI:57856"/>
        <dbReference type="ChEBI" id="CHEBI:59789"/>
        <dbReference type="ChEBI" id="CHEBI:90615"/>
        <dbReference type="ChEBI" id="CHEBI:90616"/>
        <dbReference type="EC" id="2.1.1.72"/>
    </reaction>
</comment>
<dbReference type="PRINTS" id="PR00506">
    <property type="entry name" value="D21N6MTFRASE"/>
</dbReference>
<evidence type="ECO:0000256" key="2">
    <source>
        <dbReference type="ARBA" id="ARBA00022603"/>
    </source>
</evidence>
<evidence type="ECO:0000256" key="5">
    <source>
        <dbReference type="ARBA" id="ARBA00047942"/>
    </source>
</evidence>
<comment type="caution">
    <text evidence="7">The sequence shown here is derived from an EMBL/GenBank/DDBJ whole genome shotgun (WGS) entry which is preliminary data.</text>
</comment>
<name>A0ABS5HID3_9BACT</name>
<keyword evidence="3" id="KW-0808">Transferase</keyword>